<keyword evidence="6" id="KW-0694">RNA-binding</keyword>
<dbReference type="STRING" id="244447.ENSCSEP00000000751"/>
<dbReference type="Pfam" id="PF00013">
    <property type="entry name" value="KH_1"/>
    <property type="match status" value="1"/>
</dbReference>
<dbReference type="Gene3D" id="3.30.1370.10">
    <property type="entry name" value="K Homology domain, type 1"/>
    <property type="match status" value="1"/>
</dbReference>
<dbReference type="FunCoup" id="A0A3P8UJF0">
    <property type="interactions" value="68"/>
</dbReference>
<dbReference type="InterPro" id="IPR004087">
    <property type="entry name" value="KH_dom"/>
</dbReference>
<evidence type="ECO:0000256" key="8">
    <source>
        <dbReference type="SAM" id="MobiDB-lite"/>
    </source>
</evidence>
<evidence type="ECO:0000313" key="11">
    <source>
        <dbReference type="Ensembl" id="ENSCSEP00000000751.1"/>
    </source>
</evidence>
<feature type="short sequence motif" description="Q motif" evidence="7">
    <location>
        <begin position="254"/>
        <end position="282"/>
    </location>
</feature>
<reference evidence="11" key="2">
    <citation type="submission" date="2025-08" db="UniProtKB">
        <authorList>
            <consortium name="Ensembl"/>
        </authorList>
    </citation>
    <scope>IDENTIFICATION</scope>
</reference>
<dbReference type="Pfam" id="PF00270">
    <property type="entry name" value="DEAD"/>
    <property type="match status" value="1"/>
</dbReference>
<evidence type="ECO:0000259" key="10">
    <source>
        <dbReference type="PROSITE" id="PS51195"/>
    </source>
</evidence>
<dbReference type="InterPro" id="IPR036612">
    <property type="entry name" value="KH_dom_type_1_sf"/>
</dbReference>
<evidence type="ECO:0000313" key="12">
    <source>
        <dbReference type="Proteomes" id="UP000265120"/>
    </source>
</evidence>
<dbReference type="InterPro" id="IPR004088">
    <property type="entry name" value="KH_dom_type_1"/>
</dbReference>
<keyword evidence="5" id="KW-0067">ATP-binding</keyword>
<dbReference type="AlphaFoldDB" id="A0A3P8UJF0"/>
<dbReference type="GO" id="GO:0005524">
    <property type="term" value="F:ATP binding"/>
    <property type="evidence" value="ECO:0007669"/>
    <property type="project" value="UniProtKB-KW"/>
</dbReference>
<reference evidence="11 12" key="1">
    <citation type="journal article" date="2014" name="Nat. Genet.">
        <title>Whole-genome sequence of a flatfish provides insights into ZW sex chromosome evolution and adaptation to a benthic lifestyle.</title>
        <authorList>
            <person name="Chen S."/>
            <person name="Zhang G."/>
            <person name="Shao C."/>
            <person name="Huang Q."/>
            <person name="Liu G."/>
            <person name="Zhang P."/>
            <person name="Song W."/>
            <person name="An N."/>
            <person name="Chalopin D."/>
            <person name="Volff J.N."/>
            <person name="Hong Y."/>
            <person name="Li Q."/>
            <person name="Sha Z."/>
            <person name="Zhou H."/>
            <person name="Xie M."/>
            <person name="Yu Q."/>
            <person name="Liu Y."/>
            <person name="Xiang H."/>
            <person name="Wang N."/>
            <person name="Wu K."/>
            <person name="Yang C."/>
            <person name="Zhou Q."/>
            <person name="Liao X."/>
            <person name="Yang L."/>
            <person name="Hu Q."/>
            <person name="Zhang J."/>
            <person name="Meng L."/>
            <person name="Jin L."/>
            <person name="Tian Y."/>
            <person name="Lian J."/>
            <person name="Yang J."/>
            <person name="Miao G."/>
            <person name="Liu S."/>
            <person name="Liang Z."/>
            <person name="Yan F."/>
            <person name="Li Y."/>
            <person name="Sun B."/>
            <person name="Zhang H."/>
            <person name="Zhang J."/>
            <person name="Zhu Y."/>
            <person name="Du M."/>
            <person name="Zhao Y."/>
            <person name="Schartl M."/>
            <person name="Tang Q."/>
            <person name="Wang J."/>
        </authorList>
    </citation>
    <scope>NUCLEOTIDE SEQUENCE</scope>
</reference>
<feature type="region of interest" description="Disordered" evidence="8">
    <location>
        <begin position="1"/>
        <end position="20"/>
    </location>
</feature>
<name>A0A3P8UJF0_CYNSE</name>
<dbReference type="PROSITE" id="PS50084">
    <property type="entry name" value="KH_TYPE_1"/>
    <property type="match status" value="1"/>
</dbReference>
<dbReference type="InterPro" id="IPR011545">
    <property type="entry name" value="DEAD/DEAH_box_helicase_dom"/>
</dbReference>
<dbReference type="GO" id="GO:0016787">
    <property type="term" value="F:hydrolase activity"/>
    <property type="evidence" value="ECO:0007669"/>
    <property type="project" value="UniProtKB-KW"/>
</dbReference>
<keyword evidence="4" id="KW-0347">Helicase</keyword>
<reference evidence="11" key="3">
    <citation type="submission" date="2025-09" db="UniProtKB">
        <authorList>
            <consortium name="Ensembl"/>
        </authorList>
    </citation>
    <scope>IDENTIFICATION</scope>
</reference>
<dbReference type="PROSITE" id="PS51192">
    <property type="entry name" value="HELICASE_ATP_BIND_1"/>
    <property type="match status" value="1"/>
</dbReference>
<dbReference type="Gene3D" id="3.40.50.300">
    <property type="entry name" value="P-loop containing nucleotide triphosphate hydrolases"/>
    <property type="match status" value="1"/>
</dbReference>
<dbReference type="OMA" id="DSESKVX"/>
<feature type="compositionally biased region" description="Basic residues" evidence="8">
    <location>
        <begin position="384"/>
        <end position="393"/>
    </location>
</feature>
<accession>A0A3P8UJF0</accession>
<dbReference type="GeneTree" id="ENSGT00940000163653"/>
<dbReference type="Ensembl" id="ENSCSET00000000779.1">
    <property type="protein sequence ID" value="ENSCSEP00000000751.1"/>
    <property type="gene ID" value="ENSCSEG00000000532.1"/>
</dbReference>
<evidence type="ECO:0000259" key="9">
    <source>
        <dbReference type="PROSITE" id="PS51192"/>
    </source>
</evidence>
<feature type="region of interest" description="Disordered" evidence="8">
    <location>
        <begin position="372"/>
        <end position="393"/>
    </location>
</feature>
<evidence type="ECO:0000256" key="7">
    <source>
        <dbReference type="PROSITE-ProRule" id="PRU00552"/>
    </source>
</evidence>
<proteinExistence type="predicted"/>
<feature type="region of interest" description="Disordered" evidence="8">
    <location>
        <begin position="148"/>
        <end position="176"/>
    </location>
</feature>
<evidence type="ECO:0000256" key="2">
    <source>
        <dbReference type="ARBA" id="ARBA00022741"/>
    </source>
</evidence>
<dbReference type="InterPro" id="IPR027417">
    <property type="entry name" value="P-loop_NTPase"/>
</dbReference>
<dbReference type="GO" id="GO:0003723">
    <property type="term" value="F:RNA binding"/>
    <property type="evidence" value="ECO:0007669"/>
    <property type="project" value="UniProtKB-UniRule"/>
</dbReference>
<dbReference type="SMART" id="SM00322">
    <property type="entry name" value="KH"/>
    <property type="match status" value="1"/>
</dbReference>
<organism evidence="11 12">
    <name type="scientific">Cynoglossus semilaevis</name>
    <name type="common">Tongue sole</name>
    <dbReference type="NCBI Taxonomy" id="244447"/>
    <lineage>
        <taxon>Eukaryota</taxon>
        <taxon>Metazoa</taxon>
        <taxon>Chordata</taxon>
        <taxon>Craniata</taxon>
        <taxon>Vertebrata</taxon>
        <taxon>Euteleostomi</taxon>
        <taxon>Actinopterygii</taxon>
        <taxon>Neopterygii</taxon>
        <taxon>Teleostei</taxon>
        <taxon>Neoteleostei</taxon>
        <taxon>Acanthomorphata</taxon>
        <taxon>Carangaria</taxon>
        <taxon>Pleuronectiformes</taxon>
        <taxon>Pleuronectoidei</taxon>
        <taxon>Cynoglossidae</taxon>
        <taxon>Cynoglossinae</taxon>
        <taxon>Cynoglossus</taxon>
    </lineage>
</organism>
<evidence type="ECO:0000256" key="1">
    <source>
        <dbReference type="ARBA" id="ARBA00012552"/>
    </source>
</evidence>
<feature type="domain" description="DEAD-box RNA helicase Q" evidence="10">
    <location>
        <begin position="254"/>
        <end position="282"/>
    </location>
</feature>
<feature type="domain" description="Helicase ATP-binding" evidence="9">
    <location>
        <begin position="285"/>
        <end position="393"/>
    </location>
</feature>
<evidence type="ECO:0000256" key="4">
    <source>
        <dbReference type="ARBA" id="ARBA00022806"/>
    </source>
</evidence>
<protein>
    <recommendedName>
        <fullName evidence="1">RNA helicase</fullName>
        <ecNumber evidence="1">3.6.4.13</ecNumber>
    </recommendedName>
</protein>
<dbReference type="Proteomes" id="UP000265120">
    <property type="component" value="Chromosome 12"/>
</dbReference>
<dbReference type="PROSITE" id="PS51195">
    <property type="entry name" value="Q_MOTIF"/>
    <property type="match status" value="1"/>
</dbReference>
<keyword evidence="3" id="KW-0378">Hydrolase</keyword>
<evidence type="ECO:0000256" key="6">
    <source>
        <dbReference type="PROSITE-ProRule" id="PRU00117"/>
    </source>
</evidence>
<keyword evidence="2" id="KW-0547">Nucleotide-binding</keyword>
<dbReference type="InterPro" id="IPR014001">
    <property type="entry name" value="Helicase_ATP-bd"/>
</dbReference>
<dbReference type="InParanoid" id="A0A3P8UJF0"/>
<dbReference type="PANTHER" id="PTHR47958">
    <property type="entry name" value="ATP-DEPENDENT RNA HELICASE DBP3"/>
    <property type="match status" value="1"/>
</dbReference>
<sequence length="393" mass="44093">MSDWEEEYDQEGRAIETVVQKAPVQQRFPCYDHPREKSNESIRFGGFRKVYGDAGGGYNNHQRERRGPRKDRSFDGENSDSSPTMTLSVENSLIGRIIGRGGAKIRELEESSGARIKIKKGDYEGEVVITGSSPAQQKAKEMIEDLVENSGGRGGDRGERSGTSTSAVQLEASSAPVPRSTIDWDAIRENKDKYEELKWKDLPPLKKNFYSEAEAVSKLTPKEVQEWRKENNNIFVDDLKDQGEKRPVPNPCRTFLEAFEHYPEIMENIVRVGFTKPTAIQSQAWPVLLSGEDLIAIAQTGTGKTLAYLLPGFIHMDGQPVPRDKRKGPGMLVLTPTRELALQIETECNKYQYKGYKSVCIYGGGDRRGSCSYPGGHRPGVPRPGRHRYNPRL</sequence>
<dbReference type="EC" id="3.6.4.13" evidence="1"/>
<dbReference type="SUPFAM" id="SSF54791">
    <property type="entry name" value="Eukaryotic type KH-domain (KH-domain type I)"/>
    <property type="match status" value="1"/>
</dbReference>
<evidence type="ECO:0000256" key="5">
    <source>
        <dbReference type="ARBA" id="ARBA00022840"/>
    </source>
</evidence>
<dbReference type="SUPFAM" id="SSF52540">
    <property type="entry name" value="P-loop containing nucleoside triphosphate hydrolases"/>
    <property type="match status" value="1"/>
</dbReference>
<dbReference type="GO" id="GO:0003724">
    <property type="term" value="F:RNA helicase activity"/>
    <property type="evidence" value="ECO:0007669"/>
    <property type="project" value="UniProtKB-EC"/>
</dbReference>
<feature type="region of interest" description="Disordered" evidence="8">
    <location>
        <begin position="53"/>
        <end position="87"/>
    </location>
</feature>
<keyword evidence="12" id="KW-1185">Reference proteome</keyword>
<evidence type="ECO:0000256" key="3">
    <source>
        <dbReference type="ARBA" id="ARBA00022801"/>
    </source>
</evidence>
<dbReference type="InterPro" id="IPR014014">
    <property type="entry name" value="RNA_helicase_DEAD_Q_motif"/>
</dbReference>
<dbReference type="CDD" id="cd22430">
    <property type="entry name" value="KH-I_DDX43_DDX53"/>
    <property type="match status" value="1"/>
</dbReference>